<dbReference type="AlphaFoldDB" id="D7CTF5"/>
<name>D7CTF5_TRURR</name>
<reference evidence="2 3" key="2">
    <citation type="journal article" date="2011" name="Stand. Genomic Sci.">
        <title>Complete genome sequence of Truepera radiovictrix type strain (RQ-24).</title>
        <authorList>
            <person name="Ivanova N."/>
            <person name="Rohde C."/>
            <person name="Munk C."/>
            <person name="Nolan M."/>
            <person name="Lucas S."/>
            <person name="Del Rio T.G."/>
            <person name="Tice H."/>
            <person name="Deshpande S."/>
            <person name="Cheng J.F."/>
            <person name="Tapia R."/>
            <person name="Han C."/>
            <person name="Goodwin L."/>
            <person name="Pitluck S."/>
            <person name="Liolios K."/>
            <person name="Mavromatis K."/>
            <person name="Mikhailova N."/>
            <person name="Pati A."/>
            <person name="Chen A."/>
            <person name="Palaniappan K."/>
            <person name="Land M."/>
            <person name="Hauser L."/>
            <person name="Chang Y.J."/>
            <person name="Jeffries C.D."/>
            <person name="Brambilla E."/>
            <person name="Rohde M."/>
            <person name="Goker M."/>
            <person name="Tindall B.J."/>
            <person name="Woyke T."/>
            <person name="Bristow J."/>
            <person name="Eisen J.A."/>
            <person name="Markowitz V."/>
            <person name="Hugenholtz P."/>
            <person name="Kyrpides N.C."/>
            <person name="Klenk H.P."/>
            <person name="Lapidus A."/>
        </authorList>
    </citation>
    <scope>NUCLEOTIDE SEQUENCE [LARGE SCALE GENOMIC DNA]</scope>
    <source>
        <strain evidence="3">DSM 17093 / CIP 108686 / LMG 22925 / RQ-24</strain>
    </source>
</reference>
<proteinExistence type="predicted"/>
<dbReference type="STRING" id="649638.Trad_0676"/>
<dbReference type="SUPFAM" id="SSF51905">
    <property type="entry name" value="FAD/NAD(P)-binding domain"/>
    <property type="match status" value="1"/>
</dbReference>
<evidence type="ECO:0000313" key="3">
    <source>
        <dbReference type="Proteomes" id="UP000000379"/>
    </source>
</evidence>
<dbReference type="eggNOG" id="COG1232">
    <property type="taxonomic scope" value="Bacteria"/>
</dbReference>
<dbReference type="HOGENOM" id="CLU_039679_0_0_0"/>
<organism evidence="2 3">
    <name type="scientific">Truepera radiovictrix (strain DSM 17093 / CIP 108686 / LMG 22925 / RQ-24)</name>
    <dbReference type="NCBI Taxonomy" id="649638"/>
    <lineage>
        <taxon>Bacteria</taxon>
        <taxon>Thermotogati</taxon>
        <taxon>Deinococcota</taxon>
        <taxon>Deinococci</taxon>
        <taxon>Trueperales</taxon>
        <taxon>Trueperaceae</taxon>
        <taxon>Truepera</taxon>
    </lineage>
</organism>
<dbReference type="Proteomes" id="UP000000379">
    <property type="component" value="Chromosome"/>
</dbReference>
<protein>
    <submittedName>
        <fullName evidence="2">Amine oxidase</fullName>
    </submittedName>
</protein>
<dbReference type="InterPro" id="IPR002937">
    <property type="entry name" value="Amino_oxidase"/>
</dbReference>
<sequence length="421" mass="44493">MTQMQPTVVIGGGLAGLTAARALRRAGVGVRVLEAAGEVGGRVRSRVLDGFTLDRGFQVLFTAYPAVGRELDLARLDLVTLPPGAVIMSPGGRERVGDPVRDPKSLPTTLRARTFSLKDKLLVGKLAAELSGVPAAHLLLGDDEPTGDFLRRFGFSERAIGRFFAPFFGGIFLKRDLSTSARLFRYYFRMLLSGRTTLPRGGMGRVTQGLAEGLDVTLGARVEALSAREDGVTVRLADGTLEASRVIVATDPPEVARLTGVSAPSALTGVGSTYLYFAATRPLDDERRLLLNAEPGVINNAIWVSNVNPLLAPEGQHLLVVTVLGVPEDDAALETAVRAELGAWYGMAAAALRLLAVERIPFAQFAQPPGFAAHLLPHRTPLPNVVIASEATSMSSIQGAMESGEQAAACLLGRGGRARGA</sequence>
<dbReference type="PANTHER" id="PTHR42841">
    <property type="entry name" value="AMINE OXIDASE"/>
    <property type="match status" value="1"/>
</dbReference>
<evidence type="ECO:0000313" key="2">
    <source>
        <dbReference type="EMBL" id="ADI13812.1"/>
    </source>
</evidence>
<reference evidence="3" key="1">
    <citation type="submission" date="2010-05" db="EMBL/GenBank/DDBJ databases">
        <title>The complete genome of Truepera radiovictris DSM 17093.</title>
        <authorList>
            <consortium name="US DOE Joint Genome Institute (JGI-PGF)"/>
            <person name="Lucas S."/>
            <person name="Copeland A."/>
            <person name="Lapidus A."/>
            <person name="Glavina del Rio T."/>
            <person name="Dalin E."/>
            <person name="Tice H."/>
            <person name="Bruce D."/>
            <person name="Goodwin L."/>
            <person name="Pitluck S."/>
            <person name="Kyrpides N."/>
            <person name="Mavromatis K."/>
            <person name="Ovchinnikova G."/>
            <person name="Munk A.C."/>
            <person name="Detter J.C."/>
            <person name="Han C."/>
            <person name="Tapia R."/>
            <person name="Land M."/>
            <person name="Hauser L."/>
            <person name="Markowitz V."/>
            <person name="Cheng J.-F."/>
            <person name="Hugenholtz P."/>
            <person name="Woyke T."/>
            <person name="Wu D."/>
            <person name="Tindall B."/>
            <person name="Pomrenke H.G."/>
            <person name="Brambilla E."/>
            <person name="Klenk H.-P."/>
            <person name="Eisen J.A."/>
        </authorList>
    </citation>
    <scope>NUCLEOTIDE SEQUENCE [LARGE SCALE GENOMIC DNA]</scope>
    <source>
        <strain evidence="3">DSM 17093 / CIP 108686 / LMG 22925 / RQ-24</strain>
    </source>
</reference>
<dbReference type="Pfam" id="PF01593">
    <property type="entry name" value="Amino_oxidase"/>
    <property type="match status" value="1"/>
</dbReference>
<dbReference type="KEGG" id="tra:Trad_0676"/>
<keyword evidence="3" id="KW-1185">Reference proteome</keyword>
<dbReference type="InterPro" id="IPR036188">
    <property type="entry name" value="FAD/NAD-bd_sf"/>
</dbReference>
<accession>D7CTF5</accession>
<dbReference type="Gene3D" id="3.50.50.60">
    <property type="entry name" value="FAD/NAD(P)-binding domain"/>
    <property type="match status" value="1"/>
</dbReference>
<evidence type="ECO:0000259" key="1">
    <source>
        <dbReference type="Pfam" id="PF01593"/>
    </source>
</evidence>
<dbReference type="GO" id="GO:0016491">
    <property type="term" value="F:oxidoreductase activity"/>
    <property type="evidence" value="ECO:0007669"/>
    <property type="project" value="InterPro"/>
</dbReference>
<gene>
    <name evidence="2" type="ordered locus">Trad_0676</name>
</gene>
<feature type="domain" description="Amine oxidase" evidence="1">
    <location>
        <begin position="14"/>
        <end position="412"/>
    </location>
</feature>
<dbReference type="EMBL" id="CP002049">
    <property type="protein sequence ID" value="ADI13812.1"/>
    <property type="molecule type" value="Genomic_DNA"/>
</dbReference>